<dbReference type="GO" id="GO:0016020">
    <property type="term" value="C:membrane"/>
    <property type="evidence" value="ECO:0007669"/>
    <property type="project" value="UniProtKB-SubCell"/>
</dbReference>
<dbReference type="Pfam" id="PF04932">
    <property type="entry name" value="Wzy_C"/>
    <property type="match status" value="1"/>
</dbReference>
<keyword evidence="3 5" id="KW-1133">Transmembrane helix</keyword>
<feature type="transmembrane region" description="Helical" evidence="5">
    <location>
        <begin position="157"/>
        <end position="173"/>
    </location>
</feature>
<dbReference type="InterPro" id="IPR007016">
    <property type="entry name" value="O-antigen_ligase-rel_domated"/>
</dbReference>
<feature type="transmembrane region" description="Helical" evidence="5">
    <location>
        <begin position="180"/>
        <end position="195"/>
    </location>
</feature>
<evidence type="ECO:0000256" key="1">
    <source>
        <dbReference type="ARBA" id="ARBA00004141"/>
    </source>
</evidence>
<reference evidence="7 8" key="1">
    <citation type="submission" date="2017-08" db="EMBL/GenBank/DDBJ databases">
        <title>Infants hospitalized years apart are colonized by the same room-sourced microbial strains.</title>
        <authorList>
            <person name="Brooks B."/>
            <person name="Olm M.R."/>
            <person name="Firek B.A."/>
            <person name="Baker R."/>
            <person name="Thomas B.C."/>
            <person name="Morowitz M.J."/>
            <person name="Banfield J.F."/>
        </authorList>
    </citation>
    <scope>NUCLEOTIDE SEQUENCE [LARGE SCALE GENOMIC DNA]</scope>
    <source>
        <strain evidence="7">S2_006_000_R2_64</strain>
    </source>
</reference>
<comment type="subcellular location">
    <subcellularLocation>
        <location evidence="1">Membrane</location>
        <topology evidence="1">Multi-pass membrane protein</topology>
    </subcellularLocation>
</comment>
<comment type="caution">
    <text evidence="7">The sequence shown here is derived from an EMBL/GenBank/DDBJ whole genome shotgun (WGS) entry which is preliminary data.</text>
</comment>
<dbReference type="PANTHER" id="PTHR37422:SF23">
    <property type="entry name" value="TEICHURONIC ACID BIOSYNTHESIS PROTEIN TUAE"/>
    <property type="match status" value="1"/>
</dbReference>
<evidence type="ECO:0000313" key="7">
    <source>
        <dbReference type="EMBL" id="PZP54619.1"/>
    </source>
</evidence>
<dbReference type="PANTHER" id="PTHR37422">
    <property type="entry name" value="TEICHURONIC ACID BIOSYNTHESIS PROTEIN TUAE"/>
    <property type="match status" value="1"/>
</dbReference>
<feature type="transmembrane region" description="Helical" evidence="5">
    <location>
        <begin position="31"/>
        <end position="51"/>
    </location>
</feature>
<accession>A0A2W5HLG3</accession>
<evidence type="ECO:0000256" key="4">
    <source>
        <dbReference type="ARBA" id="ARBA00023136"/>
    </source>
</evidence>
<feature type="transmembrane region" description="Helical" evidence="5">
    <location>
        <begin position="87"/>
        <end position="107"/>
    </location>
</feature>
<gene>
    <name evidence="7" type="ORF">DI586_09325</name>
</gene>
<dbReference type="AlphaFoldDB" id="A0A2W5HLG3"/>
<dbReference type="Gene3D" id="1.25.40.10">
    <property type="entry name" value="Tetratricopeptide repeat domain"/>
    <property type="match status" value="1"/>
</dbReference>
<evidence type="ECO:0000313" key="8">
    <source>
        <dbReference type="Proteomes" id="UP000249739"/>
    </source>
</evidence>
<feature type="transmembrane region" description="Helical" evidence="5">
    <location>
        <begin position="420"/>
        <end position="442"/>
    </location>
</feature>
<feature type="transmembrane region" description="Helical" evidence="5">
    <location>
        <begin position="320"/>
        <end position="344"/>
    </location>
</feature>
<feature type="domain" description="O-antigen ligase-related" evidence="6">
    <location>
        <begin position="184"/>
        <end position="332"/>
    </location>
</feature>
<evidence type="ECO:0000256" key="2">
    <source>
        <dbReference type="ARBA" id="ARBA00022692"/>
    </source>
</evidence>
<feature type="transmembrane region" description="Helical" evidence="5">
    <location>
        <begin position="201"/>
        <end position="218"/>
    </location>
</feature>
<feature type="transmembrane region" description="Helical" evidence="5">
    <location>
        <begin position="225"/>
        <end position="244"/>
    </location>
</feature>
<keyword evidence="2 5" id="KW-0812">Transmembrane</keyword>
<protein>
    <recommendedName>
        <fullName evidence="6">O-antigen ligase-related domain-containing protein</fullName>
    </recommendedName>
</protein>
<dbReference type="Proteomes" id="UP000249739">
    <property type="component" value="Unassembled WGS sequence"/>
</dbReference>
<evidence type="ECO:0000256" key="3">
    <source>
        <dbReference type="ARBA" id="ARBA00022989"/>
    </source>
</evidence>
<feature type="transmembrane region" description="Helical" evidence="5">
    <location>
        <begin position="119"/>
        <end position="137"/>
    </location>
</feature>
<dbReference type="InterPro" id="IPR011990">
    <property type="entry name" value="TPR-like_helical_dom_sf"/>
</dbReference>
<dbReference type="SUPFAM" id="SSF48452">
    <property type="entry name" value="TPR-like"/>
    <property type="match status" value="1"/>
</dbReference>
<sequence>MTLSYSTAATGLWLLAFIFSFTWMEEFQSEFFIGTLACLFAAMAVNDAGGIKQREWKFHASPVLVAGGLFWAVAGISLAASDILFTSWIYFFFFSVLPLTIVFFLVGGEFDRRLEMASIGIRYVLGVLSLYVLWQYFCAPTMLYNGRVHEPLTDPNGLAAVLSIGVFLALSSVLRKSSRIDTFLLLCILAAFLTTGSRGAFLAIAIAGISFILSIGIHRIGKRSWLLLSSVAALAVITTGVVYAPTNYSGPLKVLSYTMDASFDGVFNERGLIWESAWQLVKTHPWFGTGPGTFPFYYPEVRQIGDNTAGLMVHNDPLQFAVEMGVFSAVLFYAICAFAMIRSYQAIRKKGLNNDLRIRILAPLFALLAFVLHAHVTFNFYVLPGLMLAGFLFSIWYRATAEALIEHPRNVSAPVFMNDLALKTLFMIVAIVMFVLVASPIYSQKLVTSAQKDLQGGHLEAFAHKVDTANTMSLGTNADAYVLAANIPLGVLDQAETSIPQKDRADFIAQAESLLARAEKANPRDADIYMLRSQLAKVQGRQEERQALLEKTLRLNPAHMAARIELSDYLDAQGKVEDAVKLMSEGIDIKYGRDDAVNYMNFYLKSKAMEVRLEEIKAKSSPKVP</sequence>
<dbReference type="EMBL" id="QFOT01000122">
    <property type="protein sequence ID" value="PZP54619.1"/>
    <property type="molecule type" value="Genomic_DNA"/>
</dbReference>
<evidence type="ECO:0000256" key="5">
    <source>
        <dbReference type="SAM" id="Phobius"/>
    </source>
</evidence>
<feature type="transmembrane region" description="Helical" evidence="5">
    <location>
        <begin position="63"/>
        <end position="81"/>
    </location>
</feature>
<proteinExistence type="predicted"/>
<keyword evidence="4 5" id="KW-0472">Membrane</keyword>
<feature type="transmembrane region" description="Helical" evidence="5">
    <location>
        <begin position="7"/>
        <end position="25"/>
    </location>
</feature>
<dbReference type="InterPro" id="IPR051533">
    <property type="entry name" value="WaaL-like"/>
</dbReference>
<evidence type="ECO:0000259" key="6">
    <source>
        <dbReference type="Pfam" id="PF04932"/>
    </source>
</evidence>
<name>A0A2W5HLG3_9BACT</name>
<feature type="transmembrane region" description="Helical" evidence="5">
    <location>
        <begin position="356"/>
        <end position="374"/>
    </location>
</feature>
<organism evidence="7 8">
    <name type="scientific">Micavibrio aeruginosavorus</name>
    <dbReference type="NCBI Taxonomy" id="349221"/>
    <lineage>
        <taxon>Bacteria</taxon>
        <taxon>Pseudomonadati</taxon>
        <taxon>Bdellovibrionota</taxon>
        <taxon>Bdellovibrionia</taxon>
        <taxon>Bdellovibrionales</taxon>
        <taxon>Pseudobdellovibrionaceae</taxon>
        <taxon>Micavibrio</taxon>
    </lineage>
</organism>